<evidence type="ECO:0000313" key="2">
    <source>
        <dbReference type="EMBL" id="TWB92226.1"/>
    </source>
</evidence>
<accession>A0A560L9I7</accession>
<dbReference type="PANTHER" id="PTHR30632">
    <property type="entry name" value="MOLYBDATE-BINDING PERIPLASMIC PROTEIN"/>
    <property type="match status" value="1"/>
</dbReference>
<dbReference type="GO" id="GO:0015689">
    <property type="term" value="P:molybdate ion transport"/>
    <property type="evidence" value="ECO:0007669"/>
    <property type="project" value="TreeGrafter"/>
</dbReference>
<dbReference type="AlphaFoldDB" id="A0A560L9I7"/>
<dbReference type="EMBL" id="VITY01000012">
    <property type="protein sequence ID" value="TWB92226.1"/>
    <property type="molecule type" value="Genomic_DNA"/>
</dbReference>
<keyword evidence="3" id="KW-1185">Reference proteome</keyword>
<evidence type="ECO:0000256" key="1">
    <source>
        <dbReference type="SAM" id="SignalP"/>
    </source>
</evidence>
<dbReference type="Gene3D" id="3.40.190.10">
    <property type="entry name" value="Periplasmic binding protein-like II"/>
    <property type="match status" value="2"/>
</dbReference>
<keyword evidence="1" id="KW-0732">Signal</keyword>
<dbReference type="InterPro" id="IPR006311">
    <property type="entry name" value="TAT_signal"/>
</dbReference>
<name>A0A560L9I7_9BRAD</name>
<sequence length="263" mass="26554">MMGRFFSRRAALATAVECSFLLALGAAAPAAHAADVKVMSTVALTPTLGELIPKFESSGGNKLMVVYSTIADLKKRIEAGETADVMILSRTALDGLLTQGKVAQGSIVNVGSSYVAVGVRTGAPKPDISTVEKLKTALLAAKSISYADPAKGGASGVYFAKVIDRLGIADQMKSKTVLVPGAEAGELVAKGEVEMGVAQASEIAAVPGTQVVGPLPGDLNSAIVFAVGIGSTSKDPAAARSLIELLTGPTGSAVLKSKGMDPA</sequence>
<feature type="signal peptide" evidence="1">
    <location>
        <begin position="1"/>
        <end position="33"/>
    </location>
</feature>
<dbReference type="SUPFAM" id="SSF53850">
    <property type="entry name" value="Periplasmic binding protein-like II"/>
    <property type="match status" value="1"/>
</dbReference>
<organism evidence="2 3">
    <name type="scientific">Bradyrhizobium macuxiense</name>
    <dbReference type="NCBI Taxonomy" id="1755647"/>
    <lineage>
        <taxon>Bacteria</taxon>
        <taxon>Pseudomonadati</taxon>
        <taxon>Pseudomonadota</taxon>
        <taxon>Alphaproteobacteria</taxon>
        <taxon>Hyphomicrobiales</taxon>
        <taxon>Nitrobacteraceae</taxon>
        <taxon>Bradyrhizobium</taxon>
    </lineage>
</organism>
<dbReference type="PROSITE" id="PS51318">
    <property type="entry name" value="TAT"/>
    <property type="match status" value="1"/>
</dbReference>
<evidence type="ECO:0000313" key="3">
    <source>
        <dbReference type="Proteomes" id="UP000321304"/>
    </source>
</evidence>
<dbReference type="Pfam" id="PF13531">
    <property type="entry name" value="SBP_bac_11"/>
    <property type="match status" value="1"/>
</dbReference>
<proteinExistence type="predicted"/>
<feature type="chain" id="PRO_5022237176" evidence="1">
    <location>
        <begin position="34"/>
        <end position="263"/>
    </location>
</feature>
<dbReference type="GO" id="GO:0030973">
    <property type="term" value="F:molybdate ion binding"/>
    <property type="evidence" value="ECO:0007669"/>
    <property type="project" value="TreeGrafter"/>
</dbReference>
<comment type="caution">
    <text evidence="2">The sequence shown here is derived from an EMBL/GenBank/DDBJ whole genome shotgun (WGS) entry which is preliminary data.</text>
</comment>
<reference evidence="2 3" key="1">
    <citation type="submission" date="2019-06" db="EMBL/GenBank/DDBJ databases">
        <title>Genomic Encyclopedia of Type Strains, Phase IV (KMG-V): Genome sequencing to study the core and pangenomes of soil and plant-associated prokaryotes.</title>
        <authorList>
            <person name="Whitman W."/>
        </authorList>
    </citation>
    <scope>NUCLEOTIDE SEQUENCE [LARGE SCALE GENOMIC DNA]</scope>
    <source>
        <strain evidence="2 3">BR 10355</strain>
    </source>
</reference>
<dbReference type="Proteomes" id="UP000321304">
    <property type="component" value="Unassembled WGS sequence"/>
</dbReference>
<protein>
    <submittedName>
        <fullName evidence="2">Molybdate transport system substrate-binding protein</fullName>
    </submittedName>
</protein>
<dbReference type="InterPro" id="IPR050682">
    <property type="entry name" value="ModA/WtpA"/>
</dbReference>
<gene>
    <name evidence="2" type="ORF">FBZ93_112296</name>
</gene>
<dbReference type="PANTHER" id="PTHR30632:SF11">
    <property type="entry name" value="BLR4797 PROTEIN"/>
    <property type="match status" value="1"/>
</dbReference>